<evidence type="ECO:0000256" key="1">
    <source>
        <dbReference type="SAM" id="Phobius"/>
    </source>
</evidence>
<dbReference type="EMBL" id="UHDP01000003">
    <property type="protein sequence ID" value="SUM45316.1"/>
    <property type="molecule type" value="Genomic_DNA"/>
</dbReference>
<feature type="transmembrane region" description="Helical" evidence="1">
    <location>
        <begin position="92"/>
        <end position="115"/>
    </location>
</feature>
<dbReference type="OrthoDB" id="2413940at2"/>
<protein>
    <submittedName>
        <fullName evidence="2">Membrane protein</fullName>
    </submittedName>
</protein>
<dbReference type="Proteomes" id="UP000255549">
    <property type="component" value="Unassembled WGS sequence"/>
</dbReference>
<dbReference type="AlphaFoldDB" id="A0A380G4B3"/>
<sequence>MKSKISYVLIPLAPVEFIAMYIDYHLHSLLGYTPYIIISVLISYPIFKNGLKNSYTLVISRVIGMLISFLCVHLFINTYHSASYFKPFTADFYSILLGIISFIVVALCYFVMWGFSSKNR</sequence>
<evidence type="ECO:0000313" key="2">
    <source>
        <dbReference type="EMBL" id="SUM45316.1"/>
    </source>
</evidence>
<keyword evidence="1" id="KW-0812">Transmembrane</keyword>
<evidence type="ECO:0000313" key="3">
    <source>
        <dbReference type="Proteomes" id="UP000255549"/>
    </source>
</evidence>
<feature type="transmembrane region" description="Helical" evidence="1">
    <location>
        <begin position="30"/>
        <end position="47"/>
    </location>
</feature>
<keyword evidence="3" id="KW-1185">Reference proteome</keyword>
<accession>A0A380G4B3</accession>
<feature type="transmembrane region" description="Helical" evidence="1">
    <location>
        <begin position="59"/>
        <end position="80"/>
    </location>
</feature>
<dbReference type="RefSeq" id="WP_081583087.1">
    <property type="nucleotide sequence ID" value="NZ_CAIB01000158.1"/>
</dbReference>
<proteinExistence type="predicted"/>
<keyword evidence="1" id="KW-0472">Membrane</keyword>
<feature type="transmembrane region" description="Helical" evidence="1">
    <location>
        <begin position="7"/>
        <end position="24"/>
    </location>
</feature>
<keyword evidence="1" id="KW-1133">Transmembrane helix</keyword>
<name>A0A380G4B3_STAIN</name>
<gene>
    <name evidence="2" type="ORF">NCTC11048_00293</name>
</gene>
<organism evidence="2 3">
    <name type="scientific">Staphylococcus intermedius NCTC 11048</name>
    <dbReference type="NCBI Taxonomy" id="1141106"/>
    <lineage>
        <taxon>Bacteria</taxon>
        <taxon>Bacillati</taxon>
        <taxon>Bacillota</taxon>
        <taxon>Bacilli</taxon>
        <taxon>Bacillales</taxon>
        <taxon>Staphylococcaceae</taxon>
        <taxon>Staphylococcus</taxon>
        <taxon>Staphylococcus intermedius group</taxon>
    </lineage>
</organism>
<reference evidence="2 3" key="1">
    <citation type="submission" date="2018-06" db="EMBL/GenBank/DDBJ databases">
        <authorList>
            <consortium name="Pathogen Informatics"/>
            <person name="Doyle S."/>
        </authorList>
    </citation>
    <scope>NUCLEOTIDE SEQUENCE [LARGE SCALE GENOMIC DNA]</scope>
    <source>
        <strain evidence="3">NCTC 11048</strain>
    </source>
</reference>